<dbReference type="InterPro" id="IPR001138">
    <property type="entry name" value="Zn2Cys6_DnaBD"/>
</dbReference>
<evidence type="ECO:0000256" key="2">
    <source>
        <dbReference type="ARBA" id="ARBA00022723"/>
    </source>
</evidence>
<evidence type="ECO:0000313" key="8">
    <source>
        <dbReference type="EMBL" id="KAK0500031.1"/>
    </source>
</evidence>
<keyword evidence="5" id="KW-0539">Nucleus</keyword>
<dbReference type="GO" id="GO:0005634">
    <property type="term" value="C:nucleus"/>
    <property type="evidence" value="ECO:0007669"/>
    <property type="project" value="UniProtKB-SubCell"/>
</dbReference>
<dbReference type="GO" id="GO:0000981">
    <property type="term" value="F:DNA-binding transcription factor activity, RNA polymerase II-specific"/>
    <property type="evidence" value="ECO:0007669"/>
    <property type="project" value="InterPro"/>
</dbReference>
<evidence type="ECO:0000313" key="9">
    <source>
        <dbReference type="Proteomes" id="UP001175228"/>
    </source>
</evidence>
<evidence type="ECO:0000256" key="5">
    <source>
        <dbReference type="ARBA" id="ARBA00023242"/>
    </source>
</evidence>
<evidence type="ECO:0000259" key="7">
    <source>
        <dbReference type="PROSITE" id="PS50048"/>
    </source>
</evidence>
<keyword evidence="2" id="KW-0479">Metal-binding</keyword>
<comment type="subcellular location">
    <subcellularLocation>
        <location evidence="1">Nucleus</location>
    </subcellularLocation>
</comment>
<dbReference type="GO" id="GO:0008270">
    <property type="term" value="F:zinc ion binding"/>
    <property type="evidence" value="ECO:0007669"/>
    <property type="project" value="InterPro"/>
</dbReference>
<evidence type="ECO:0000256" key="4">
    <source>
        <dbReference type="ARBA" id="ARBA00023163"/>
    </source>
</evidence>
<protein>
    <submittedName>
        <fullName evidence="8">Zn(2)-Cys(6) binuclear cluster domain-containing protein</fullName>
    </submittedName>
</protein>
<organism evidence="8 9">
    <name type="scientific">Armillaria luteobubalina</name>
    <dbReference type="NCBI Taxonomy" id="153913"/>
    <lineage>
        <taxon>Eukaryota</taxon>
        <taxon>Fungi</taxon>
        <taxon>Dikarya</taxon>
        <taxon>Basidiomycota</taxon>
        <taxon>Agaricomycotina</taxon>
        <taxon>Agaricomycetes</taxon>
        <taxon>Agaricomycetidae</taxon>
        <taxon>Agaricales</taxon>
        <taxon>Marasmiineae</taxon>
        <taxon>Physalacriaceae</taxon>
        <taxon>Armillaria</taxon>
    </lineage>
</organism>
<dbReference type="PANTHER" id="PTHR47338">
    <property type="entry name" value="ZN(II)2CYS6 TRANSCRIPTION FACTOR (EUROFUNG)-RELATED"/>
    <property type="match status" value="1"/>
</dbReference>
<evidence type="ECO:0000256" key="3">
    <source>
        <dbReference type="ARBA" id="ARBA00023015"/>
    </source>
</evidence>
<feature type="region of interest" description="Disordered" evidence="6">
    <location>
        <begin position="92"/>
        <end position="114"/>
    </location>
</feature>
<dbReference type="Gene3D" id="4.10.240.10">
    <property type="entry name" value="Zn(2)-C6 fungal-type DNA-binding domain"/>
    <property type="match status" value="1"/>
</dbReference>
<keyword evidence="9" id="KW-1185">Reference proteome</keyword>
<keyword evidence="3" id="KW-0805">Transcription regulation</keyword>
<feature type="domain" description="Zn(2)-C6 fungal-type" evidence="7">
    <location>
        <begin position="14"/>
        <end position="46"/>
    </location>
</feature>
<feature type="compositionally biased region" description="Low complexity" evidence="6">
    <location>
        <begin position="92"/>
        <end position="107"/>
    </location>
</feature>
<reference evidence="8" key="1">
    <citation type="submission" date="2023-06" db="EMBL/GenBank/DDBJ databases">
        <authorList>
            <consortium name="Lawrence Berkeley National Laboratory"/>
            <person name="Ahrendt S."/>
            <person name="Sahu N."/>
            <person name="Indic B."/>
            <person name="Wong-Bajracharya J."/>
            <person name="Merenyi Z."/>
            <person name="Ke H.-M."/>
            <person name="Monk M."/>
            <person name="Kocsube S."/>
            <person name="Drula E."/>
            <person name="Lipzen A."/>
            <person name="Balint B."/>
            <person name="Henrissat B."/>
            <person name="Andreopoulos B."/>
            <person name="Martin F.M."/>
            <person name="Harder C.B."/>
            <person name="Rigling D."/>
            <person name="Ford K.L."/>
            <person name="Foster G.D."/>
            <person name="Pangilinan J."/>
            <person name="Papanicolaou A."/>
            <person name="Barry K."/>
            <person name="LaButti K."/>
            <person name="Viragh M."/>
            <person name="Koriabine M."/>
            <person name="Yan M."/>
            <person name="Riley R."/>
            <person name="Champramary S."/>
            <person name="Plett K.L."/>
            <person name="Tsai I.J."/>
            <person name="Slot J."/>
            <person name="Sipos G."/>
            <person name="Plett J."/>
            <person name="Nagy L.G."/>
            <person name="Grigoriev I.V."/>
        </authorList>
    </citation>
    <scope>NUCLEOTIDE SEQUENCE</scope>
    <source>
        <strain evidence="8">HWK02</strain>
    </source>
</reference>
<proteinExistence type="predicted"/>
<dbReference type="Proteomes" id="UP001175228">
    <property type="component" value="Unassembled WGS sequence"/>
</dbReference>
<comment type="caution">
    <text evidence="8">The sequence shown here is derived from an EMBL/GenBank/DDBJ whole genome shotgun (WGS) entry which is preliminary data.</text>
</comment>
<dbReference type="PROSITE" id="PS00463">
    <property type="entry name" value="ZN2_CY6_FUNGAL_1"/>
    <property type="match status" value="1"/>
</dbReference>
<keyword evidence="4" id="KW-0804">Transcription</keyword>
<dbReference type="CDD" id="cd00067">
    <property type="entry name" value="GAL4"/>
    <property type="match status" value="1"/>
</dbReference>
<dbReference type="SUPFAM" id="SSF57701">
    <property type="entry name" value="Zn2/Cys6 DNA-binding domain"/>
    <property type="match status" value="1"/>
</dbReference>
<dbReference type="CDD" id="cd12148">
    <property type="entry name" value="fungal_TF_MHR"/>
    <property type="match status" value="1"/>
</dbReference>
<dbReference type="InterPro" id="IPR050815">
    <property type="entry name" value="TF_fung"/>
</dbReference>
<accession>A0AA39QDS0</accession>
<evidence type="ECO:0000256" key="1">
    <source>
        <dbReference type="ARBA" id="ARBA00004123"/>
    </source>
</evidence>
<evidence type="ECO:0000256" key="6">
    <source>
        <dbReference type="SAM" id="MobiDB-lite"/>
    </source>
</evidence>
<name>A0AA39QDS0_9AGAR</name>
<dbReference type="PROSITE" id="PS50048">
    <property type="entry name" value="ZN2_CY6_FUNGAL_2"/>
    <property type="match status" value="1"/>
</dbReference>
<dbReference type="InterPro" id="IPR036864">
    <property type="entry name" value="Zn2-C6_fun-type_DNA-bd_sf"/>
</dbReference>
<dbReference type="PANTHER" id="PTHR47338:SF29">
    <property type="entry name" value="ZN(2)-C6 FUNGAL-TYPE DOMAIN-CONTAINING PROTEIN"/>
    <property type="match status" value="1"/>
</dbReference>
<sequence>MSSGSSQPLQKGSACLNCRRRKVKCDGAKPICGTCASVPALRDCEYSDSGTTRTQLLEEQIAIFESRIRELEASPPNVNAAIRLTQPYSMGGSSIAGSQRQASGSASNIPPKPALSPVPEKLPVELHQAIVGSFLRRCTEIGFFLNVGRFTNTVMKADDFGWEPPSLALLQAVYLWGVHLSTSPELSALEPHFLSTAVQHASAALSTNHTHKIIHRIQAEALLAQYFFRNARMLEGKYHTSAAVSLLFGAGFHKIRSTEGDGVVGMPPPSDLVEEGERINGFWTVLTLNNCWTPLESNVMYESIDTPLALENAVLFASESGDIAVNSSLRLTFWKIYRPPQFRTSQTVQKFLSSADPDGDEGTSMIALYVKASTLFERSSAISHQYQPNMPQPLARQFFSSFSAQDALVQKFLQEMPTIPAMVTAISPGTTLVIYSVAHSSVVQLHRPFIAMNPASRGRIISAVRSIVHILDAINVAEVVSLNAFLAIVWTHVCQFLIQEISDARDNTIDSSEAPSEPVQLLKSLMATMSGVAERGKIFESQLAIVKERYAQAFT</sequence>
<gene>
    <name evidence="8" type="ORF">EDD18DRAFT_1348833</name>
</gene>
<dbReference type="SMART" id="SM00066">
    <property type="entry name" value="GAL4"/>
    <property type="match status" value="1"/>
</dbReference>
<dbReference type="Pfam" id="PF00172">
    <property type="entry name" value="Zn_clus"/>
    <property type="match status" value="1"/>
</dbReference>
<dbReference type="EMBL" id="JAUEPU010000008">
    <property type="protein sequence ID" value="KAK0500031.1"/>
    <property type="molecule type" value="Genomic_DNA"/>
</dbReference>
<dbReference type="AlphaFoldDB" id="A0AA39QDS0"/>